<name>A0A8I6RDI4_CIMLE</name>
<dbReference type="EnsemblMetazoa" id="XM_014387706.1">
    <property type="protein sequence ID" value="XP_014243192.1"/>
    <property type="gene ID" value="LOC106663119"/>
</dbReference>
<keyword evidence="2" id="KW-1185">Reference proteome</keyword>
<proteinExistence type="predicted"/>
<evidence type="ECO:0000313" key="1">
    <source>
        <dbReference type="EnsemblMetazoa" id="XP_014243192.1"/>
    </source>
</evidence>
<dbReference type="AlphaFoldDB" id="A0A8I6RDI4"/>
<dbReference type="EnsemblMetazoa" id="XM_014387721.2">
    <property type="protein sequence ID" value="XP_014243207.1"/>
    <property type="gene ID" value="LOC106663119"/>
</dbReference>
<organism evidence="1 2">
    <name type="scientific">Cimex lectularius</name>
    <name type="common">Bed bug</name>
    <name type="synonym">Acanthia lectularia</name>
    <dbReference type="NCBI Taxonomy" id="79782"/>
    <lineage>
        <taxon>Eukaryota</taxon>
        <taxon>Metazoa</taxon>
        <taxon>Ecdysozoa</taxon>
        <taxon>Arthropoda</taxon>
        <taxon>Hexapoda</taxon>
        <taxon>Insecta</taxon>
        <taxon>Pterygota</taxon>
        <taxon>Neoptera</taxon>
        <taxon>Paraneoptera</taxon>
        <taxon>Hemiptera</taxon>
        <taxon>Heteroptera</taxon>
        <taxon>Panheteroptera</taxon>
        <taxon>Cimicomorpha</taxon>
        <taxon>Cimicidae</taxon>
        <taxon>Cimex</taxon>
    </lineage>
</organism>
<evidence type="ECO:0000313" key="2">
    <source>
        <dbReference type="Proteomes" id="UP000494040"/>
    </source>
</evidence>
<dbReference type="OMA" id="NCRASKE"/>
<dbReference type="RefSeq" id="XP_014243192.1">
    <property type="nucleotide sequence ID" value="XM_014387706.1"/>
</dbReference>
<dbReference type="Proteomes" id="UP000494040">
    <property type="component" value="Unassembled WGS sequence"/>
</dbReference>
<dbReference type="EnsemblMetazoa" id="XM_024228173.1">
    <property type="protein sequence ID" value="XP_024083941.1"/>
    <property type="gene ID" value="LOC106663119"/>
</dbReference>
<dbReference type="GeneID" id="106663119"/>
<accession>A0A8I6RDI4</accession>
<dbReference type="EnsemblMetazoa" id="XM_014387714.1">
    <property type="protein sequence ID" value="XP_014243200.1"/>
    <property type="gene ID" value="LOC106663119"/>
</dbReference>
<dbReference type="RefSeq" id="XP_024083941.1">
    <property type="nucleotide sequence ID" value="XM_024228173.1"/>
</dbReference>
<protein>
    <submittedName>
        <fullName evidence="1">Uncharacterized protein</fullName>
    </submittedName>
</protein>
<dbReference type="RefSeq" id="XP_014243207.1">
    <property type="nucleotide sequence ID" value="XM_014387721.2"/>
</dbReference>
<dbReference type="EnsemblMetazoa" id="XM_024228168.1">
    <property type="protein sequence ID" value="XP_024083936.1"/>
    <property type="gene ID" value="LOC106663119"/>
</dbReference>
<dbReference type="RefSeq" id="XP_014243200.1">
    <property type="nucleotide sequence ID" value="XM_014387714.1"/>
</dbReference>
<sequence length="418" mass="48355">MASGDNFPRTPSPFVSRRPACLPKDPRTRRLRFSESYLKEVEKINEEYYSTWTGNDFCQDNAQNDLNESGKFIKPFHPLRKCFDPDATFCKFRENTLWFSPNSFLFKISRCDFYSRVISDELAIEENTEEAKLIFLLCSVVKDSDLCYGLFNTVRNFILPFKVFKKIIKNWGFRKFEQVNWKPNDRYCNIELSKTNLCYVLKLLTHSVESYNFDCLYRTVYYLTCLTFDPMCVGLSQELIAPLTLSVKILKEEFSVDDADLLEKLELGDTPIAAALIYASLLATDRSLYPIACKCAVASFCQLFKFKCQLKRNNVSVKLLLKLLTDAENLFLQMDIKDICDSLALLSFVMVRLKIEKKSKIIIKKIIALLSRIKAKLSSHPAYSVFLETGNRFSSVCLFKISPFLNNEEHISPSLYFV</sequence>
<reference evidence="1" key="1">
    <citation type="submission" date="2022-01" db="UniProtKB">
        <authorList>
            <consortium name="EnsemblMetazoa"/>
        </authorList>
    </citation>
    <scope>IDENTIFICATION</scope>
</reference>
<dbReference type="RefSeq" id="XP_024083936.1">
    <property type="nucleotide sequence ID" value="XM_024228168.1"/>
</dbReference>
<dbReference type="KEGG" id="clec:106663119"/>